<organism evidence="2">
    <name type="scientific">Compsopogon caeruleus</name>
    <dbReference type="NCBI Taxonomy" id="31354"/>
    <lineage>
        <taxon>Eukaryota</taxon>
        <taxon>Rhodophyta</taxon>
        <taxon>Compsopogonophyceae</taxon>
        <taxon>Compsopogonales</taxon>
        <taxon>Compsopogonaceae</taxon>
        <taxon>Compsopogon</taxon>
    </lineage>
</organism>
<dbReference type="InterPro" id="IPR018641">
    <property type="entry name" value="Trfase_1_rSAM/seldom-assoc"/>
</dbReference>
<accession>A0A7S1T617</accession>
<reference evidence="2" key="1">
    <citation type="submission" date="2021-01" db="EMBL/GenBank/DDBJ databases">
        <authorList>
            <person name="Corre E."/>
            <person name="Pelletier E."/>
            <person name="Niang G."/>
            <person name="Scheremetjew M."/>
            <person name="Finn R."/>
            <person name="Kale V."/>
            <person name="Holt S."/>
            <person name="Cochrane G."/>
            <person name="Meng A."/>
            <person name="Brown T."/>
            <person name="Cohen L."/>
        </authorList>
    </citation>
    <scope>NUCLEOTIDE SEQUENCE</scope>
    <source>
        <strain evidence="2">SAG 36.94</strain>
    </source>
</reference>
<dbReference type="Pfam" id="PF09837">
    <property type="entry name" value="DUF2064"/>
    <property type="match status" value="1"/>
</dbReference>
<sequence>MEGNAPHGDDKAGLSEPETQTSTTLLIFTKYPTPGFAKTRLIPLLGPDGAAQVSRAMTERICRAARRFRQQAQEQGNGLSPRDIHVRVCYVVRETDLTSNGSAKHEIMKQWLGQDLEYVEQRGESLGERLRQAFADVEERSDQIIVVGSDIPGVSVEILTEACSAISHMADVVLGPAADGGYYLLGLRRSSFDLDLFTDISWSTEKVLEQTVSRIEKHSKILHRLETLVDIDRPEDYPVWIELQKSESESAARR</sequence>
<dbReference type="PANTHER" id="PTHR36529:SF1">
    <property type="entry name" value="GLYCOSYLTRANSFERASE"/>
    <property type="match status" value="1"/>
</dbReference>
<dbReference type="AlphaFoldDB" id="A0A7S1T617"/>
<evidence type="ECO:0000313" key="2">
    <source>
        <dbReference type="EMBL" id="CAD9223734.1"/>
    </source>
</evidence>
<evidence type="ECO:0008006" key="3">
    <source>
        <dbReference type="Google" id="ProtNLM"/>
    </source>
</evidence>
<proteinExistence type="predicted"/>
<evidence type="ECO:0000256" key="1">
    <source>
        <dbReference type="SAM" id="MobiDB-lite"/>
    </source>
</evidence>
<feature type="region of interest" description="Disordered" evidence="1">
    <location>
        <begin position="1"/>
        <end position="20"/>
    </location>
</feature>
<dbReference type="Gene3D" id="3.90.550.10">
    <property type="entry name" value="Spore Coat Polysaccharide Biosynthesis Protein SpsA, Chain A"/>
    <property type="match status" value="1"/>
</dbReference>
<gene>
    <name evidence="2" type="ORF">CCAE0312_LOCUS798</name>
</gene>
<dbReference type="NCBIfam" id="TIGR04282">
    <property type="entry name" value="glyco_like_cofC"/>
    <property type="match status" value="1"/>
</dbReference>
<name>A0A7S1T617_9RHOD</name>
<protein>
    <recommendedName>
        <fullName evidence="3">Glycosyltransferase</fullName>
    </recommendedName>
</protein>
<dbReference type="SUPFAM" id="SSF53448">
    <property type="entry name" value="Nucleotide-diphospho-sugar transferases"/>
    <property type="match status" value="1"/>
</dbReference>
<dbReference type="EMBL" id="HBGH01001567">
    <property type="protein sequence ID" value="CAD9223734.1"/>
    <property type="molecule type" value="Transcribed_RNA"/>
</dbReference>
<dbReference type="InterPro" id="IPR029044">
    <property type="entry name" value="Nucleotide-diphossugar_trans"/>
</dbReference>
<dbReference type="PANTHER" id="PTHR36529">
    <property type="entry name" value="SLL1095 PROTEIN"/>
    <property type="match status" value="1"/>
</dbReference>